<dbReference type="AlphaFoldDB" id="A0A078I564"/>
<gene>
    <name evidence="1" type="primary">BnaCnng11630D</name>
    <name evidence="1" type="ORF">GSBRNA2T00080560001</name>
</gene>
<protein>
    <submittedName>
        <fullName evidence="1">BnaCnng11630D protein</fullName>
    </submittedName>
</protein>
<dbReference type="Proteomes" id="UP000028999">
    <property type="component" value="Unassembled WGS sequence"/>
</dbReference>
<evidence type="ECO:0000313" key="2">
    <source>
        <dbReference type="Proteomes" id="UP000028999"/>
    </source>
</evidence>
<dbReference type="OMA" id="SASVWEH"/>
<sequence length="119" mass="14224">METRAHLFFECSYSASVWEHLTKGILRSESTNIWSEVVLLITERHSDKKRLFCIRYAFQACIHAVWRVRNKIRHGEKLVPVQSLKKFIDKGIRNKLSLLRSKGGKRWEDILQYWFATRM</sequence>
<dbReference type="PaxDb" id="3708-A0A078I564"/>
<name>A0A078I564_BRANA</name>
<evidence type="ECO:0000313" key="1">
    <source>
        <dbReference type="EMBL" id="CDY44614.1"/>
    </source>
</evidence>
<reference evidence="1 2" key="1">
    <citation type="journal article" date="2014" name="Science">
        <title>Plant genetics. Early allopolyploid evolution in the post-Neolithic Brassica napus oilseed genome.</title>
        <authorList>
            <person name="Chalhoub B."/>
            <person name="Denoeud F."/>
            <person name="Liu S."/>
            <person name="Parkin I.A."/>
            <person name="Tang H."/>
            <person name="Wang X."/>
            <person name="Chiquet J."/>
            <person name="Belcram H."/>
            <person name="Tong C."/>
            <person name="Samans B."/>
            <person name="Correa M."/>
            <person name="Da Silva C."/>
            <person name="Just J."/>
            <person name="Falentin C."/>
            <person name="Koh C.S."/>
            <person name="Le Clainche I."/>
            <person name="Bernard M."/>
            <person name="Bento P."/>
            <person name="Noel B."/>
            <person name="Labadie K."/>
            <person name="Alberti A."/>
            <person name="Charles M."/>
            <person name="Arnaud D."/>
            <person name="Guo H."/>
            <person name="Daviaud C."/>
            <person name="Alamery S."/>
            <person name="Jabbari K."/>
            <person name="Zhao M."/>
            <person name="Edger P.P."/>
            <person name="Chelaifa H."/>
            <person name="Tack D."/>
            <person name="Lassalle G."/>
            <person name="Mestiri I."/>
            <person name="Schnel N."/>
            <person name="Le Paslier M.C."/>
            <person name="Fan G."/>
            <person name="Renault V."/>
            <person name="Bayer P.E."/>
            <person name="Golicz A.A."/>
            <person name="Manoli S."/>
            <person name="Lee T.H."/>
            <person name="Thi V.H."/>
            <person name="Chalabi S."/>
            <person name="Hu Q."/>
            <person name="Fan C."/>
            <person name="Tollenaere R."/>
            <person name="Lu Y."/>
            <person name="Battail C."/>
            <person name="Shen J."/>
            <person name="Sidebottom C.H."/>
            <person name="Wang X."/>
            <person name="Canaguier A."/>
            <person name="Chauveau A."/>
            <person name="Berard A."/>
            <person name="Deniot G."/>
            <person name="Guan M."/>
            <person name="Liu Z."/>
            <person name="Sun F."/>
            <person name="Lim Y.P."/>
            <person name="Lyons E."/>
            <person name="Town C.D."/>
            <person name="Bancroft I."/>
            <person name="Wang X."/>
            <person name="Meng J."/>
            <person name="Ma J."/>
            <person name="Pires J.C."/>
            <person name="King G.J."/>
            <person name="Brunel D."/>
            <person name="Delourme R."/>
            <person name="Renard M."/>
            <person name="Aury J.M."/>
            <person name="Adams K.L."/>
            <person name="Batley J."/>
            <person name="Snowdon R.J."/>
            <person name="Tost J."/>
            <person name="Edwards D."/>
            <person name="Zhou Y."/>
            <person name="Hua W."/>
            <person name="Sharpe A.G."/>
            <person name="Paterson A.H."/>
            <person name="Guan C."/>
            <person name="Wincker P."/>
        </authorList>
    </citation>
    <scope>NUCLEOTIDE SEQUENCE [LARGE SCALE GENOMIC DNA]</scope>
    <source>
        <strain evidence="2">cv. Darmor-bzh</strain>
    </source>
</reference>
<keyword evidence="2" id="KW-1185">Reference proteome</keyword>
<dbReference type="EMBL" id="LK032596">
    <property type="protein sequence ID" value="CDY44614.1"/>
    <property type="molecule type" value="Genomic_DNA"/>
</dbReference>
<dbReference type="Gramene" id="CDY44614">
    <property type="protein sequence ID" value="CDY44614"/>
    <property type="gene ID" value="GSBRNA2T00080560001"/>
</dbReference>
<proteinExistence type="predicted"/>
<organism evidence="1 2">
    <name type="scientific">Brassica napus</name>
    <name type="common">Rape</name>
    <dbReference type="NCBI Taxonomy" id="3708"/>
    <lineage>
        <taxon>Eukaryota</taxon>
        <taxon>Viridiplantae</taxon>
        <taxon>Streptophyta</taxon>
        <taxon>Embryophyta</taxon>
        <taxon>Tracheophyta</taxon>
        <taxon>Spermatophyta</taxon>
        <taxon>Magnoliopsida</taxon>
        <taxon>eudicotyledons</taxon>
        <taxon>Gunneridae</taxon>
        <taxon>Pentapetalae</taxon>
        <taxon>rosids</taxon>
        <taxon>malvids</taxon>
        <taxon>Brassicales</taxon>
        <taxon>Brassicaceae</taxon>
        <taxon>Brassiceae</taxon>
        <taxon>Brassica</taxon>
    </lineage>
</organism>
<accession>A0A078I564</accession>